<dbReference type="Gene3D" id="3.90.1210.10">
    <property type="entry name" value="Antifreeze-like/N-acetylneuraminic acid synthase C-terminal domain"/>
    <property type="match status" value="1"/>
</dbReference>
<evidence type="ECO:0000313" key="2">
    <source>
        <dbReference type="EMBL" id="ABP68196.2"/>
    </source>
</evidence>
<dbReference type="eggNOG" id="COG3745">
    <property type="taxonomic scope" value="Bacteria"/>
</dbReference>
<sequence>MKLKKLIITILAILIAVGTVAGEYIYFNKKNQGLFENIIVASMDIKKGEKITQDKLALVRVAAPTPIPAAKNPVEVLNKYVLYDIKRGEPIIPAKLTVKPPIDVSKGQYSMLIKIEPVPSTFIAKYDTVRLMFVSNAVDAKTQKPSIQILDTVQVKNMYDANFKTIEEVTSQQNAYQPINVAYIEVLGNKDTVIQLKQLEKTGTFIVLKDMSQNQ</sequence>
<dbReference type="SMART" id="SM00858">
    <property type="entry name" value="SAF"/>
    <property type="match status" value="1"/>
</dbReference>
<dbReference type="Proteomes" id="UP000000256">
    <property type="component" value="Chromosome"/>
</dbReference>
<keyword evidence="3" id="KW-1185">Reference proteome</keyword>
<protein>
    <submittedName>
        <fullName evidence="2">SAF domain containing protein</fullName>
    </submittedName>
</protein>
<dbReference type="RefSeq" id="WP_011918110.1">
    <property type="nucleotide sequence ID" value="NC_009437.1"/>
</dbReference>
<dbReference type="OrthoDB" id="1716884at2"/>
<dbReference type="Pfam" id="PF08666">
    <property type="entry name" value="SAF"/>
    <property type="match status" value="1"/>
</dbReference>
<dbReference type="HOGENOM" id="CLU_1318948_0_0_9"/>
<feature type="domain" description="SAF" evidence="1">
    <location>
        <begin position="36"/>
        <end position="97"/>
    </location>
</feature>
<evidence type="ECO:0000259" key="1">
    <source>
        <dbReference type="SMART" id="SM00858"/>
    </source>
</evidence>
<dbReference type="STRING" id="351627.Csac_2625"/>
<gene>
    <name evidence="2" type="ordered locus">Csac_2625</name>
</gene>
<dbReference type="InterPro" id="IPR013974">
    <property type="entry name" value="SAF"/>
</dbReference>
<organism evidence="2 3">
    <name type="scientific">Caldicellulosiruptor saccharolyticus (strain ATCC 43494 / DSM 8903 / Tp8T 6331)</name>
    <dbReference type="NCBI Taxonomy" id="351627"/>
    <lineage>
        <taxon>Bacteria</taxon>
        <taxon>Bacillati</taxon>
        <taxon>Bacillota</taxon>
        <taxon>Bacillota incertae sedis</taxon>
        <taxon>Caldicellulosiruptorales</taxon>
        <taxon>Caldicellulosiruptoraceae</taxon>
        <taxon>Caldicellulosiruptor</taxon>
    </lineage>
</organism>
<name>A4XMR1_CALS8</name>
<dbReference type="KEGG" id="csc:Csac_2625"/>
<dbReference type="AlphaFoldDB" id="A4XMR1"/>
<dbReference type="CDD" id="cd11614">
    <property type="entry name" value="SAF_CpaB_FlgA_like"/>
    <property type="match status" value="1"/>
</dbReference>
<accession>A4XMR1</accession>
<reference evidence="2 3" key="1">
    <citation type="journal article" date="2008" name="Appl. Environ. Microbiol.">
        <title>Hydrogenomics of the extremely thermophilic bacterium Caldicellulosiruptor saccharolyticus.</title>
        <authorList>
            <person name="van de Werken H.J."/>
            <person name="Verhaart M.R."/>
            <person name="VanFossen A.L."/>
            <person name="Willquist K."/>
            <person name="Lewis D.L."/>
            <person name="Nichols J.D."/>
            <person name="Goorissen H.P."/>
            <person name="Mongodin E.F."/>
            <person name="Nelson K.E."/>
            <person name="van Niel E.W."/>
            <person name="Stams A.J."/>
            <person name="Ward D.E."/>
            <person name="de Vos W.M."/>
            <person name="van der Oost J."/>
            <person name="Kelly R.M."/>
            <person name="Kengen S.W."/>
        </authorList>
    </citation>
    <scope>NUCLEOTIDE SEQUENCE [LARGE SCALE GENOMIC DNA]</scope>
    <source>
        <strain evidence="3">ATCC 43494 / DSM 8903 / Tp8T 6331</strain>
    </source>
</reference>
<evidence type="ECO:0000313" key="3">
    <source>
        <dbReference type="Proteomes" id="UP000000256"/>
    </source>
</evidence>
<proteinExistence type="predicted"/>
<dbReference type="EMBL" id="CP000679">
    <property type="protein sequence ID" value="ABP68196.2"/>
    <property type="molecule type" value="Genomic_DNA"/>
</dbReference>